<gene>
    <name evidence="2" type="ORF">g.46402</name>
</gene>
<protein>
    <submittedName>
        <fullName evidence="2">Uncharacterized protein</fullName>
    </submittedName>
</protein>
<feature type="compositionally biased region" description="Polar residues" evidence="1">
    <location>
        <begin position="125"/>
        <end position="136"/>
    </location>
</feature>
<feature type="non-terminal residue" evidence="2">
    <location>
        <position position="219"/>
    </location>
</feature>
<evidence type="ECO:0000313" key="2">
    <source>
        <dbReference type="EMBL" id="JAS69346.1"/>
    </source>
</evidence>
<feature type="non-terminal residue" evidence="2">
    <location>
        <position position="1"/>
    </location>
</feature>
<feature type="region of interest" description="Disordered" evidence="1">
    <location>
        <begin position="91"/>
        <end position="138"/>
    </location>
</feature>
<sequence length="219" mass="24876">PDVNDQHIIDEVSKKNSNYRSDSSRFANIRPSENEKYSEESISVYSETPSSSKERRSRDLTAFGVDGGEFISQSEFTHPSQALRAIEEQLSSVSTRRSGGTPTTKPVSKSGEESSGRKYKEIVRDSSQSQEEVTSSRGERVLRVKLKKDDLNSRHPFLPIDGDGDVQIDYVQTRTRVQPETDLTERRHHYNRDDIDLPPVTEQPIITTTRDSSMFWSCC</sequence>
<accession>A0A1B6H3U8</accession>
<evidence type="ECO:0000256" key="1">
    <source>
        <dbReference type="SAM" id="MobiDB-lite"/>
    </source>
</evidence>
<feature type="compositionally biased region" description="Polar residues" evidence="1">
    <location>
        <begin position="91"/>
        <end position="107"/>
    </location>
</feature>
<name>A0A1B6H3U8_9HEMI</name>
<reference evidence="2" key="1">
    <citation type="submission" date="2015-11" db="EMBL/GenBank/DDBJ databases">
        <title>De novo transcriptome assembly of four potential Pierce s Disease insect vectors from Arizona vineyards.</title>
        <authorList>
            <person name="Tassone E.E."/>
        </authorList>
    </citation>
    <scope>NUCLEOTIDE SEQUENCE</scope>
</reference>
<feature type="compositionally biased region" description="Polar residues" evidence="1">
    <location>
        <begin position="40"/>
        <end position="51"/>
    </location>
</feature>
<dbReference type="AlphaFoldDB" id="A0A1B6H3U8"/>
<feature type="compositionally biased region" description="Polar residues" evidence="1">
    <location>
        <begin position="15"/>
        <end position="26"/>
    </location>
</feature>
<feature type="compositionally biased region" description="Basic and acidic residues" evidence="1">
    <location>
        <begin position="1"/>
        <end position="14"/>
    </location>
</feature>
<feature type="compositionally biased region" description="Basic and acidic residues" evidence="1">
    <location>
        <begin position="110"/>
        <end position="124"/>
    </location>
</feature>
<dbReference type="EMBL" id="GECZ01000423">
    <property type="protein sequence ID" value="JAS69346.1"/>
    <property type="molecule type" value="Transcribed_RNA"/>
</dbReference>
<proteinExistence type="predicted"/>
<feature type="region of interest" description="Disordered" evidence="1">
    <location>
        <begin position="1"/>
        <end position="60"/>
    </location>
</feature>
<organism evidence="2">
    <name type="scientific">Cuerna arida</name>
    <dbReference type="NCBI Taxonomy" id="1464854"/>
    <lineage>
        <taxon>Eukaryota</taxon>
        <taxon>Metazoa</taxon>
        <taxon>Ecdysozoa</taxon>
        <taxon>Arthropoda</taxon>
        <taxon>Hexapoda</taxon>
        <taxon>Insecta</taxon>
        <taxon>Pterygota</taxon>
        <taxon>Neoptera</taxon>
        <taxon>Paraneoptera</taxon>
        <taxon>Hemiptera</taxon>
        <taxon>Auchenorrhyncha</taxon>
        <taxon>Membracoidea</taxon>
        <taxon>Cicadellidae</taxon>
        <taxon>Cicadellinae</taxon>
        <taxon>Proconiini</taxon>
        <taxon>Cuerna</taxon>
    </lineage>
</organism>